<organism evidence="1 2">
    <name type="scientific">Brassica carinata</name>
    <name type="common">Ethiopian mustard</name>
    <name type="synonym">Abyssinian cabbage</name>
    <dbReference type="NCBI Taxonomy" id="52824"/>
    <lineage>
        <taxon>Eukaryota</taxon>
        <taxon>Viridiplantae</taxon>
        <taxon>Streptophyta</taxon>
        <taxon>Embryophyta</taxon>
        <taxon>Tracheophyta</taxon>
        <taxon>Spermatophyta</taxon>
        <taxon>Magnoliopsida</taxon>
        <taxon>eudicotyledons</taxon>
        <taxon>Gunneridae</taxon>
        <taxon>Pentapetalae</taxon>
        <taxon>rosids</taxon>
        <taxon>malvids</taxon>
        <taxon>Brassicales</taxon>
        <taxon>Brassicaceae</taxon>
        <taxon>Brassiceae</taxon>
        <taxon>Brassica</taxon>
    </lineage>
</organism>
<protein>
    <submittedName>
        <fullName evidence="1">Uncharacterized protein</fullName>
    </submittedName>
</protein>
<dbReference type="EMBL" id="JAAMPC010000006">
    <property type="protein sequence ID" value="KAG2307498.1"/>
    <property type="molecule type" value="Genomic_DNA"/>
</dbReference>
<dbReference type="Proteomes" id="UP000886595">
    <property type="component" value="Unassembled WGS sequence"/>
</dbReference>
<reference evidence="1 2" key="1">
    <citation type="submission" date="2020-02" db="EMBL/GenBank/DDBJ databases">
        <authorList>
            <person name="Ma Q."/>
            <person name="Huang Y."/>
            <person name="Song X."/>
            <person name="Pei D."/>
        </authorList>
    </citation>
    <scope>NUCLEOTIDE SEQUENCE [LARGE SCALE GENOMIC DNA]</scope>
    <source>
        <strain evidence="1">Sxm20200214</strain>
        <tissue evidence="1">Leaf</tissue>
    </source>
</reference>
<comment type="caution">
    <text evidence="1">The sequence shown here is derived from an EMBL/GenBank/DDBJ whole genome shotgun (WGS) entry which is preliminary data.</text>
</comment>
<evidence type="ECO:0000313" key="1">
    <source>
        <dbReference type="EMBL" id="KAG2307498.1"/>
    </source>
</evidence>
<accession>A0A8X7SJG8</accession>
<gene>
    <name evidence="1" type="ORF">Bca52824_027246</name>
</gene>
<sequence length="82" mass="9341">MERGRAFAGNTKVVLGEDFKEMLRGIHPSLLDSNTRDVSRSTLDKLDMMVENLRMIYGAGKEKKWCYRAFSGLKKVEEAKEG</sequence>
<name>A0A8X7SJG8_BRACI</name>
<keyword evidence="2" id="KW-1185">Reference proteome</keyword>
<dbReference type="AlphaFoldDB" id="A0A8X7SJG8"/>
<evidence type="ECO:0000313" key="2">
    <source>
        <dbReference type="Proteomes" id="UP000886595"/>
    </source>
</evidence>
<dbReference type="OrthoDB" id="642895at2759"/>
<proteinExistence type="predicted"/>